<dbReference type="HOGENOM" id="CLU_3316019_0_0_5"/>
<feature type="region of interest" description="Disordered" evidence="1">
    <location>
        <begin position="1"/>
        <end position="39"/>
    </location>
</feature>
<keyword evidence="3" id="KW-1185">Reference proteome</keyword>
<protein>
    <submittedName>
        <fullName evidence="2">Uncharacterized protein</fullName>
    </submittedName>
</protein>
<proteinExistence type="predicted"/>
<gene>
    <name evidence="2" type="ordered locus">RC1_3884</name>
</gene>
<feature type="compositionally biased region" description="Basic and acidic residues" evidence="1">
    <location>
        <begin position="26"/>
        <end position="39"/>
    </location>
</feature>
<name>B6IY53_RHOCS</name>
<dbReference type="EMBL" id="CP000613">
    <property type="protein sequence ID" value="ACJ01227.1"/>
    <property type="molecule type" value="Genomic_DNA"/>
</dbReference>
<dbReference type="AlphaFoldDB" id="B6IY53"/>
<dbReference type="Proteomes" id="UP000001591">
    <property type="component" value="Chromosome"/>
</dbReference>
<reference evidence="2 3" key="1">
    <citation type="journal article" date="2010" name="BMC Genomics">
        <title>Metabolic flexibility revealed in the genome of the cyst-forming alpha-1 proteobacterium Rhodospirillum centenum.</title>
        <authorList>
            <person name="Lu Y.K."/>
            <person name="Marden J."/>
            <person name="Han M."/>
            <person name="Swingley W.D."/>
            <person name="Mastrian S.D."/>
            <person name="Chowdhury S.R."/>
            <person name="Hao J."/>
            <person name="Helmy T."/>
            <person name="Kim S."/>
            <person name="Kurdoglu A.A."/>
            <person name="Matthies H.J."/>
            <person name="Rollo D."/>
            <person name="Stothard P."/>
            <person name="Blankenship R.E."/>
            <person name="Bauer C.E."/>
            <person name="Touchman J.W."/>
        </authorList>
    </citation>
    <scope>NUCLEOTIDE SEQUENCE [LARGE SCALE GENOMIC DNA]</scope>
    <source>
        <strain evidence="3">ATCC 51521 / SW</strain>
    </source>
</reference>
<sequence length="39" mass="4237">MAARNPDRTPGQKTGPARLQQPGGRIRTDHRAGRSEKPA</sequence>
<evidence type="ECO:0000313" key="2">
    <source>
        <dbReference type="EMBL" id="ACJ01227.1"/>
    </source>
</evidence>
<evidence type="ECO:0000256" key="1">
    <source>
        <dbReference type="SAM" id="MobiDB-lite"/>
    </source>
</evidence>
<evidence type="ECO:0000313" key="3">
    <source>
        <dbReference type="Proteomes" id="UP000001591"/>
    </source>
</evidence>
<organism evidence="2 3">
    <name type="scientific">Rhodospirillum centenum (strain ATCC 51521 / SW)</name>
    <dbReference type="NCBI Taxonomy" id="414684"/>
    <lineage>
        <taxon>Bacteria</taxon>
        <taxon>Pseudomonadati</taxon>
        <taxon>Pseudomonadota</taxon>
        <taxon>Alphaproteobacteria</taxon>
        <taxon>Rhodospirillales</taxon>
        <taxon>Rhodospirillaceae</taxon>
        <taxon>Rhodospirillum</taxon>
    </lineage>
</organism>
<dbReference type="KEGG" id="rce:RC1_3884"/>
<accession>B6IY53</accession>